<gene>
    <name evidence="7" type="ORF">RVF87_16140</name>
</gene>
<dbReference type="RefSeq" id="WP_066163328.1">
    <property type="nucleotide sequence ID" value="NZ_CP136137.1"/>
</dbReference>
<reference evidence="7 8" key="1">
    <citation type="journal article" date="2023" name="Virus Evol.">
        <title>Computational host range prediction-The good, the bad, and the ugly.</title>
        <authorList>
            <person name="Howell A.A."/>
            <person name="Versoza C.J."/>
            <person name="Pfeifer S.P."/>
        </authorList>
    </citation>
    <scope>NUCLEOTIDE SEQUENCE [LARGE SCALE GENOMIC DNA]</scope>
    <source>
        <strain evidence="7 8">1610/1b</strain>
    </source>
</reference>
<name>A0ABZ2U1S0_9ACTN</name>
<dbReference type="SUPFAM" id="SSF53850">
    <property type="entry name" value="Periplasmic binding protein-like II"/>
    <property type="match status" value="1"/>
</dbReference>
<evidence type="ECO:0000256" key="1">
    <source>
        <dbReference type="ARBA" id="ARBA00004196"/>
    </source>
</evidence>
<comment type="similarity">
    <text evidence="2 4">Belongs to the bacterial solute-binding protein 3 family.</text>
</comment>
<dbReference type="Pfam" id="PF00497">
    <property type="entry name" value="SBP_bac_3"/>
    <property type="match status" value="1"/>
</dbReference>
<dbReference type="PANTHER" id="PTHR35936">
    <property type="entry name" value="MEMBRANE-BOUND LYTIC MUREIN TRANSGLYCOSYLASE F"/>
    <property type="match status" value="1"/>
</dbReference>
<feature type="signal peptide" evidence="5">
    <location>
        <begin position="1"/>
        <end position="25"/>
    </location>
</feature>
<organism evidence="7 8">
    <name type="scientific">Gordonia hydrophobica</name>
    <dbReference type="NCBI Taxonomy" id="40516"/>
    <lineage>
        <taxon>Bacteria</taxon>
        <taxon>Bacillati</taxon>
        <taxon>Actinomycetota</taxon>
        <taxon>Actinomycetes</taxon>
        <taxon>Mycobacteriales</taxon>
        <taxon>Gordoniaceae</taxon>
        <taxon>Gordonia</taxon>
    </lineage>
</organism>
<evidence type="ECO:0000313" key="8">
    <source>
        <dbReference type="Proteomes" id="UP001479933"/>
    </source>
</evidence>
<dbReference type="CDD" id="cd01004">
    <property type="entry name" value="PBP2_MidA_like"/>
    <property type="match status" value="1"/>
</dbReference>
<evidence type="ECO:0000256" key="4">
    <source>
        <dbReference type="RuleBase" id="RU003744"/>
    </source>
</evidence>
<dbReference type="SMART" id="SM00062">
    <property type="entry name" value="PBPb"/>
    <property type="match status" value="1"/>
</dbReference>
<dbReference type="InterPro" id="IPR001638">
    <property type="entry name" value="Solute-binding_3/MltF_N"/>
</dbReference>
<sequence>MRMRSLRGRVLAVAAAAVMASPLLAGCVVDESGLDTKPLTVSVAEQPQIAALVPASIRAAGVLRVGTNPPYQPNEFKDRNGEIIGFDVDLMNAVVQVLGLKATYQESDFAKIIPAMQGGSYDLGMSSFTDSVERQQQVDFVDYFSAGIQWAQRVGRDVDPDNACGLRVGVQRTTVEDTDEVPAKSVACVKAGREPIRIVKFDSQDQAVNAVLLGQVDAFSADSPVTAYAVKKTEGQIEEVGPLYDAAPYGWPVVKGSPLGPALRDALQYLIDNGQYKTIATHWGVEAGMIQRSVINGAKD</sequence>
<proteinExistence type="inferred from homology"/>
<evidence type="ECO:0000256" key="2">
    <source>
        <dbReference type="ARBA" id="ARBA00010333"/>
    </source>
</evidence>
<dbReference type="EMBL" id="CP136137">
    <property type="protein sequence ID" value="WYY06584.1"/>
    <property type="molecule type" value="Genomic_DNA"/>
</dbReference>
<feature type="chain" id="PRO_5046960803" evidence="5">
    <location>
        <begin position="26"/>
        <end position="300"/>
    </location>
</feature>
<feature type="domain" description="Solute-binding protein family 3/N-terminal" evidence="6">
    <location>
        <begin position="62"/>
        <end position="287"/>
    </location>
</feature>
<keyword evidence="8" id="KW-1185">Reference proteome</keyword>
<evidence type="ECO:0000313" key="7">
    <source>
        <dbReference type="EMBL" id="WYY06584.1"/>
    </source>
</evidence>
<dbReference type="PROSITE" id="PS51257">
    <property type="entry name" value="PROKAR_LIPOPROTEIN"/>
    <property type="match status" value="1"/>
</dbReference>
<accession>A0ABZ2U1S0</accession>
<protein>
    <submittedName>
        <fullName evidence="7">ABC transporter substrate-binding protein</fullName>
    </submittedName>
</protein>
<dbReference type="PANTHER" id="PTHR35936:SF17">
    <property type="entry name" value="ARGININE-BINDING EXTRACELLULAR PROTEIN ARTP"/>
    <property type="match status" value="1"/>
</dbReference>
<evidence type="ECO:0000256" key="5">
    <source>
        <dbReference type="SAM" id="SignalP"/>
    </source>
</evidence>
<evidence type="ECO:0000259" key="6">
    <source>
        <dbReference type="SMART" id="SM00062"/>
    </source>
</evidence>
<evidence type="ECO:0000256" key="3">
    <source>
        <dbReference type="ARBA" id="ARBA00022729"/>
    </source>
</evidence>
<dbReference type="PROSITE" id="PS01039">
    <property type="entry name" value="SBP_BACTERIAL_3"/>
    <property type="match status" value="1"/>
</dbReference>
<dbReference type="InterPro" id="IPR018313">
    <property type="entry name" value="SBP_3_CS"/>
</dbReference>
<keyword evidence="3 5" id="KW-0732">Signal</keyword>
<dbReference type="Gene3D" id="3.40.190.10">
    <property type="entry name" value="Periplasmic binding protein-like II"/>
    <property type="match status" value="2"/>
</dbReference>
<dbReference type="Proteomes" id="UP001479933">
    <property type="component" value="Chromosome"/>
</dbReference>
<comment type="subcellular location">
    <subcellularLocation>
        <location evidence="1">Cell envelope</location>
    </subcellularLocation>
</comment>